<reference evidence="3" key="1">
    <citation type="journal article" date="2015" name="Nature">
        <title>Complex archaea that bridge the gap between prokaryotes and eukaryotes.</title>
        <authorList>
            <person name="Spang A."/>
            <person name="Saw J.H."/>
            <person name="Jorgensen S.L."/>
            <person name="Zaremba-Niedzwiedzka K."/>
            <person name="Martijn J."/>
            <person name="Lind A.E."/>
            <person name="van Eijk R."/>
            <person name="Schleper C."/>
            <person name="Guy L."/>
            <person name="Ettema T.J."/>
        </authorList>
    </citation>
    <scope>NUCLEOTIDE SEQUENCE</scope>
</reference>
<dbReference type="Pfam" id="PF21741">
    <property type="entry name" value="DUF6867"/>
    <property type="match status" value="1"/>
</dbReference>
<feature type="transmembrane region" description="Helical" evidence="1">
    <location>
        <begin position="12"/>
        <end position="32"/>
    </location>
</feature>
<dbReference type="EMBL" id="LAZR01000065">
    <property type="protein sequence ID" value="KKN96284.1"/>
    <property type="molecule type" value="Genomic_DNA"/>
</dbReference>
<keyword evidence="1" id="KW-1133">Transmembrane helix</keyword>
<name>A0A0F9UX42_9ZZZZ</name>
<keyword evidence="1" id="KW-0812">Transmembrane</keyword>
<accession>A0A0F9UX42</accession>
<feature type="transmembrane region" description="Helical" evidence="1">
    <location>
        <begin position="79"/>
        <end position="100"/>
    </location>
</feature>
<evidence type="ECO:0000313" key="3">
    <source>
        <dbReference type="EMBL" id="KKN96284.1"/>
    </source>
</evidence>
<evidence type="ECO:0000256" key="1">
    <source>
        <dbReference type="SAM" id="Phobius"/>
    </source>
</evidence>
<proteinExistence type="predicted"/>
<protein>
    <recommendedName>
        <fullName evidence="2">DUF6867 domain-containing protein</fullName>
    </recommendedName>
</protein>
<feature type="domain" description="DUF6867" evidence="2">
    <location>
        <begin position="15"/>
        <end position="109"/>
    </location>
</feature>
<gene>
    <name evidence="3" type="ORF">LCGC14_0168770</name>
</gene>
<comment type="caution">
    <text evidence="3">The sequence shown here is derived from an EMBL/GenBank/DDBJ whole genome shotgun (WGS) entry which is preliminary data.</text>
</comment>
<evidence type="ECO:0000259" key="2">
    <source>
        <dbReference type="Pfam" id="PF21741"/>
    </source>
</evidence>
<organism evidence="3">
    <name type="scientific">marine sediment metagenome</name>
    <dbReference type="NCBI Taxonomy" id="412755"/>
    <lineage>
        <taxon>unclassified sequences</taxon>
        <taxon>metagenomes</taxon>
        <taxon>ecological metagenomes</taxon>
    </lineage>
</organism>
<sequence>MAPEMSLLWEVAIGEFLFVTVILGGGGAWMIGRSTALTWSGWGLMAFYVLLLTIAVRFIHFSLFGGTFFLPPATFGVAFYYALIDYIVLFAFAAAGRSFVRTRQMSRQYGVVRHEN</sequence>
<keyword evidence="1" id="KW-0472">Membrane</keyword>
<dbReference type="AlphaFoldDB" id="A0A0F9UX42"/>
<feature type="transmembrane region" description="Helical" evidence="1">
    <location>
        <begin position="39"/>
        <end position="59"/>
    </location>
</feature>
<dbReference type="InterPro" id="IPR049201">
    <property type="entry name" value="DUF6867"/>
</dbReference>